<dbReference type="HAMAP" id="MF_00508">
    <property type="entry name" value="Ribosomal_uS10"/>
    <property type="match status" value="1"/>
</dbReference>
<dbReference type="GeneID" id="29072395"/>
<geneLocation type="plastid" evidence="6"/>
<dbReference type="NCBIfam" id="TIGR01049">
    <property type="entry name" value="rpsJ_bact"/>
    <property type="match status" value="1"/>
</dbReference>
<dbReference type="Pfam" id="PF00338">
    <property type="entry name" value="Ribosomal_S10"/>
    <property type="match status" value="1"/>
</dbReference>
<accession>A0A1C9C9L8</accession>
<dbReference type="SUPFAM" id="SSF54999">
    <property type="entry name" value="Ribosomal protein S10"/>
    <property type="match status" value="1"/>
</dbReference>
<dbReference type="FunFam" id="3.30.70.600:FF:000003">
    <property type="entry name" value="30S ribosomal protein S10"/>
    <property type="match status" value="1"/>
</dbReference>
<dbReference type="EMBL" id="KX284712">
    <property type="protein sequence ID" value="AOM65059.1"/>
    <property type="molecule type" value="Genomic_DNA"/>
</dbReference>
<proteinExistence type="inferred from homology"/>
<reference evidence="6" key="1">
    <citation type="journal article" date="2016" name="BMC Biol.">
        <title>Parallel evolution of highly conserved plastid genome architecture in red seaweeds and seed plants.</title>
        <authorList>
            <person name="Lee J."/>
            <person name="Cho C.H."/>
            <person name="Park S.I."/>
            <person name="Choi J.W."/>
            <person name="Song H.S."/>
            <person name="West J.A."/>
            <person name="Bhattacharya D."/>
            <person name="Yoon H.S."/>
        </authorList>
    </citation>
    <scope>NUCLEOTIDE SEQUENCE</scope>
</reference>
<protein>
    <recommendedName>
        <fullName evidence="4">30S ribosomal protein S10, chloroplastic</fullName>
    </recommendedName>
</protein>
<dbReference type="InterPro" id="IPR027486">
    <property type="entry name" value="Ribosomal_uS10_dom"/>
</dbReference>
<dbReference type="GO" id="GO:1990904">
    <property type="term" value="C:ribonucleoprotein complex"/>
    <property type="evidence" value="ECO:0007669"/>
    <property type="project" value="UniProtKB-KW"/>
</dbReference>
<keyword evidence="3" id="KW-0687">Ribonucleoprotein</keyword>
<dbReference type="RefSeq" id="YP_009296124.1">
    <property type="nucleotide sequence ID" value="NC_031169.1"/>
</dbReference>
<evidence type="ECO:0000313" key="6">
    <source>
        <dbReference type="EMBL" id="AOM65059.1"/>
    </source>
</evidence>
<dbReference type="GO" id="GO:0003723">
    <property type="term" value="F:RNA binding"/>
    <property type="evidence" value="ECO:0007669"/>
    <property type="project" value="InterPro"/>
</dbReference>
<evidence type="ECO:0000256" key="3">
    <source>
        <dbReference type="ARBA" id="ARBA00023274"/>
    </source>
</evidence>
<dbReference type="GO" id="GO:0006412">
    <property type="term" value="P:translation"/>
    <property type="evidence" value="ECO:0007669"/>
    <property type="project" value="InterPro"/>
</dbReference>
<dbReference type="PANTHER" id="PTHR11700">
    <property type="entry name" value="30S RIBOSOMAL PROTEIN S10 FAMILY MEMBER"/>
    <property type="match status" value="1"/>
</dbReference>
<dbReference type="SMART" id="SM01403">
    <property type="entry name" value="Ribosomal_S10"/>
    <property type="match status" value="1"/>
</dbReference>
<evidence type="ECO:0000256" key="1">
    <source>
        <dbReference type="ARBA" id="ARBA00007102"/>
    </source>
</evidence>
<evidence type="ECO:0000259" key="5">
    <source>
        <dbReference type="SMART" id="SM01403"/>
    </source>
</evidence>
<dbReference type="Gene3D" id="3.30.70.600">
    <property type="entry name" value="Ribosomal protein S10 domain"/>
    <property type="match status" value="1"/>
</dbReference>
<feature type="domain" description="Small ribosomal subunit protein uS10" evidence="5">
    <location>
        <begin position="10"/>
        <end position="104"/>
    </location>
</feature>
<dbReference type="PROSITE" id="PS00361">
    <property type="entry name" value="RIBOSOMAL_S10"/>
    <property type="match status" value="1"/>
</dbReference>
<dbReference type="InterPro" id="IPR001848">
    <property type="entry name" value="Ribosomal_uS10"/>
</dbReference>
<evidence type="ECO:0000256" key="4">
    <source>
        <dbReference type="ARBA" id="ARBA00076889"/>
    </source>
</evidence>
<sequence length="105" mass="12023">MTISQKNKIRIKLRAYDCSLLNKSCKVIIETANRTDADITGPIPLPTKRRIYCVLRSPHVDKDSREHFEIRKHTKIIDIHEPSSTTIDSLMKLNIPSGVDIEVKL</sequence>
<gene>
    <name evidence="6" type="primary">rps10</name>
    <name evidence="6" type="ORF">Schiz_176</name>
</gene>
<dbReference type="GO" id="GO:0003735">
    <property type="term" value="F:structural constituent of ribosome"/>
    <property type="evidence" value="ECO:0007669"/>
    <property type="project" value="InterPro"/>
</dbReference>
<dbReference type="NCBIfam" id="NF001861">
    <property type="entry name" value="PRK00596.1"/>
    <property type="match status" value="1"/>
</dbReference>
<evidence type="ECO:0000256" key="2">
    <source>
        <dbReference type="ARBA" id="ARBA00022980"/>
    </source>
</evidence>
<comment type="similarity">
    <text evidence="1">Belongs to the universal ribosomal protein uS10 family.</text>
</comment>
<keyword evidence="2 6" id="KW-0689">Ribosomal protein</keyword>
<dbReference type="PRINTS" id="PR00971">
    <property type="entry name" value="RIBOSOMALS10"/>
</dbReference>
<dbReference type="InterPro" id="IPR036838">
    <property type="entry name" value="Ribosomal_uS10_dom_sf"/>
</dbReference>
<dbReference type="GO" id="GO:0005840">
    <property type="term" value="C:ribosome"/>
    <property type="evidence" value="ECO:0007669"/>
    <property type="project" value="UniProtKB-KW"/>
</dbReference>
<name>A0A1C9C9L8_9FLOR</name>
<dbReference type="AlphaFoldDB" id="A0A1C9C9L8"/>
<keyword evidence="6" id="KW-0934">Plastid</keyword>
<organism evidence="6">
    <name type="scientific">Schizymenia dubyi</name>
    <dbReference type="NCBI Taxonomy" id="38368"/>
    <lineage>
        <taxon>Eukaryota</taxon>
        <taxon>Rhodophyta</taxon>
        <taxon>Florideophyceae</taxon>
        <taxon>Rhodymeniophycidae</taxon>
        <taxon>Nemastomatales</taxon>
        <taxon>Schizymeniaceae</taxon>
        <taxon>Schizymenia</taxon>
    </lineage>
</organism>
<dbReference type="InterPro" id="IPR018268">
    <property type="entry name" value="Ribosomal_uS10_CS"/>
</dbReference>